<evidence type="ECO:0000313" key="2">
    <source>
        <dbReference type="Proteomes" id="UP001064297"/>
    </source>
</evidence>
<keyword evidence="2" id="KW-1185">Reference proteome</keyword>
<protein>
    <submittedName>
        <fullName evidence="1">Uncharacterized protein</fullName>
    </submittedName>
</protein>
<gene>
    <name evidence="1" type="primary">117</name>
    <name evidence="1" type="ORF">SEA_OBLADI_117</name>
</gene>
<sequence length="41" mass="4461">MTDDDGRRVGAFAAAEEMASDPHGYLDELMAMLAVIRGVDY</sequence>
<proteinExistence type="predicted"/>
<evidence type="ECO:0000313" key="1">
    <source>
        <dbReference type="EMBL" id="UXE03840.1"/>
    </source>
</evidence>
<reference evidence="1" key="1">
    <citation type="submission" date="2022-08" db="EMBL/GenBank/DDBJ databases">
        <authorList>
            <person name="Abuwarda M.A."/>
            <person name="Alvarez A."/>
            <person name="Batteikh M."/>
            <person name="Baughman A.P."/>
            <person name="Chavez V."/>
            <person name="Cheng C."/>
            <person name="Cosentino E.J."/>
            <person name="Di Blasi D.L."/>
            <person name="Dooley N.L."/>
            <person name="Empson B.M."/>
            <person name="Erfanian K."/>
            <person name="Esparza P.D."/>
            <person name="Fleming H.S."/>
            <person name="Ghannam M.S."/>
            <person name="Gibbons A.C."/>
            <person name="Gonzalez C."/>
            <person name="Huq N.E."/>
            <person name="Jin K."/>
            <person name="Kamarzar M."/>
            <person name="Khaine A."/>
            <person name="Krug K.R."/>
            <person name="Lee A."/>
            <person name="Liao S."/>
            <person name="Light I."/>
            <person name="Ma Y."/>
            <person name="Magaling J.M."/>
            <person name="McLinden K.C."/>
            <person name="Melkote A."/>
            <person name="Montoya Serpas C.A."/>
            <person name="Niazmandi K."/>
            <person name="Ostroske E.C."/>
            <person name="Paek B.H."/>
            <person name="Rajiv S."/>
            <person name="Santos C.E."/>
            <person name="Semaan S.A."/>
            <person name="Senthilvelan J."/>
            <person name="Sheppy T.E."/>
            <person name="Stephenson J.C."/>
            <person name="Tenney M.E."/>
            <person name="Teoh N."/>
            <person name="Thorp J.P."/>
            <person name="Turon Font G."/>
            <person name="Uvarov E.V."/>
            <person name="Verpukhovskiy P."/>
            <person name="Wang J."/>
            <person name="Whang A.Y."/>
            <person name="Wright N.E."/>
            <person name="Wu M."/>
            <person name="Zhuang C."/>
            <person name="Bruns J.A."/>
            <person name="Chai A.E."/>
            <person name="Parikh H."/>
            <person name="Zorawik M."/>
            <person name="Garza D.R."/>
            <person name="Ngo R.T."/>
            <person name="Reddi K."/>
            <person name="Garcia-Vedrenne A.E."/>
            <person name="Freise A.C."/>
            <person name="Balish M.F."/>
            <person name="Garlena R.A."/>
            <person name="Russell D.A."/>
            <person name="Jacobs-Sera D."/>
            <person name="Hatfull G.F."/>
        </authorList>
    </citation>
    <scope>NUCLEOTIDE SEQUENCE</scope>
</reference>
<organism evidence="1 2">
    <name type="scientific">Gordonia phage ObLaDi</name>
    <dbReference type="NCBI Taxonomy" id="2978487"/>
    <lineage>
        <taxon>Viruses</taxon>
        <taxon>Duplodnaviria</taxon>
        <taxon>Heunggongvirae</taxon>
        <taxon>Uroviricota</taxon>
        <taxon>Caudoviricetes</taxon>
        <taxon>Kruegerviridae</taxon>
        <taxon>Cafassovirus</taxon>
        <taxon>Cafassovirus obladi</taxon>
    </lineage>
</organism>
<dbReference type="Proteomes" id="UP001064297">
    <property type="component" value="Segment"/>
</dbReference>
<accession>A0A977KLS5</accession>
<dbReference type="EMBL" id="OP297535">
    <property type="protein sequence ID" value="UXE03840.1"/>
    <property type="molecule type" value="Genomic_DNA"/>
</dbReference>
<name>A0A977KLS5_9CAUD</name>